<evidence type="ECO:0000313" key="2">
    <source>
        <dbReference type="EMBL" id="SQH73113.1"/>
    </source>
</evidence>
<gene>
    <name evidence="2" type="ORF">NCTC12858_00957</name>
</gene>
<dbReference type="Gene3D" id="2.60.120.200">
    <property type="match status" value="1"/>
</dbReference>
<protein>
    <recommendedName>
        <fullName evidence="4">Por secretion system C-terminal sorting domain</fullName>
    </recommendedName>
</protein>
<evidence type="ECO:0008006" key="4">
    <source>
        <dbReference type="Google" id="ProtNLM"/>
    </source>
</evidence>
<dbReference type="KEGG" id="pcre:NCTC12858_00957"/>
<dbReference type="AlphaFoldDB" id="A0A2X4PML2"/>
<evidence type="ECO:0000256" key="1">
    <source>
        <dbReference type="SAM" id="SignalP"/>
    </source>
</evidence>
<proteinExistence type="predicted"/>
<feature type="signal peptide" evidence="1">
    <location>
        <begin position="1"/>
        <end position="24"/>
    </location>
</feature>
<evidence type="ECO:0000313" key="3">
    <source>
        <dbReference type="Proteomes" id="UP000249300"/>
    </source>
</evidence>
<reference evidence="2 3" key="1">
    <citation type="submission" date="2018-06" db="EMBL/GenBank/DDBJ databases">
        <authorList>
            <consortium name="Pathogen Informatics"/>
            <person name="Doyle S."/>
        </authorList>
    </citation>
    <scope>NUCLEOTIDE SEQUENCE [LARGE SCALE GENOMIC DNA]</scope>
    <source>
        <strain evidence="2 3">NCTC12858</strain>
    </source>
</reference>
<name>A0A2X4PML2_9PORP</name>
<dbReference type="EMBL" id="LS483447">
    <property type="protein sequence ID" value="SQH73113.1"/>
    <property type="molecule type" value="Genomic_DNA"/>
</dbReference>
<organism evidence="2 3">
    <name type="scientific">Porphyromonas crevioricanis</name>
    <dbReference type="NCBI Taxonomy" id="393921"/>
    <lineage>
        <taxon>Bacteria</taxon>
        <taxon>Pseudomonadati</taxon>
        <taxon>Bacteroidota</taxon>
        <taxon>Bacteroidia</taxon>
        <taxon>Bacteroidales</taxon>
        <taxon>Porphyromonadaceae</taxon>
        <taxon>Porphyromonas</taxon>
    </lineage>
</organism>
<sequence>MNLKKLFTSLALPLLFSLGSQASAQLSQIRAEANPGEESLELLEDQFFYEFDETGKPRHWETSGKSRKIEGGFNASTGFSVGINTGDGKTGYISQSIDLNRTDKQVNPGDMLEGLIHYRSQAPRNPAGAFRLACHWLDKEGKQLSSGEDAFINAPGNWFDKHKAWGTIRFRTIAPEGAARFVFRVETNAHTETEFDDFSLLRLIPLDRDRQFISILPEVATVEAKVGQPSTGKMLVQGMGLLSTHEAYVDYPNGEMSLSLPKLPQGNSINEISYTITPEKKGAYPLGKTSIQYPNVDPIARLNIQLYAIEPNNPPQVKLKSMASIPPFRAFPGQSDAKELSFDISGEIASVNLAIEQAEGGPFRLNSAQFFYSEKQGKVLNNSVKLSFAPQKPGKYTANLHLSTAMMDTVRYELSAECLAWGDTWIETFETDKKLDPRFVGEAWKNYHLFDRSYYRLDGRWKAANTIELDPNGLLECDETFVNGIASIRLQPHSSSVYELEISLDGGGHWQKIEQQGEAFVPATNRPTRFRIRNTSEEKSLLNRIEVIEGDKALRTVFDKIENCMLQPNEEQPVELLSEKFESLRHTRPFNLSGWQSLIFKGNRPFWGWDQKNFTSGETEERCAQISFYRLGEIIEQEHESWLISPAISFQKAKSKILTFRLRFSLPPKNLEEKFGMYIITKQSSKLTAQYLDITKHLLVKDLDRDSWYDYFIDLSQDNSIQVEDLFYLGFSLHSPEAGNAATLAFMIDDVTFGRTDHTTIKTDKDLLLFQFIPDIKTAPQSVSVTVENPRNPISVSVEPRQAARYFAVDKTSIPAEGAEIQTVFKAKEKTDRAAALLLQTRGGSSALVKLLATLDSGVEIPSSDNEITVYPTITTDLLHIKGNYSHFYLFAMDGRLLSQGGYTHSLDVSSLPAGRYLMMFVTAEGSSTNSSFVKE</sequence>
<dbReference type="NCBIfam" id="NF038128">
    <property type="entry name" value="choice_anch_J"/>
    <property type="match status" value="1"/>
</dbReference>
<accession>A0A2X4PML2</accession>
<dbReference type="Proteomes" id="UP000249300">
    <property type="component" value="Chromosome 1"/>
</dbReference>
<dbReference type="RefSeq" id="WP_023940178.1">
    <property type="nucleotide sequence ID" value="NZ_LS483447.1"/>
</dbReference>
<feature type="chain" id="PRO_5015866165" description="Por secretion system C-terminal sorting domain" evidence="1">
    <location>
        <begin position="25"/>
        <end position="936"/>
    </location>
</feature>
<keyword evidence="1" id="KW-0732">Signal</keyword>
<keyword evidence="3" id="KW-1185">Reference proteome</keyword>